<organism evidence="1 2">
    <name type="scientific">Glarea lozoyensis (strain ATCC 74030 / MF5533)</name>
    <dbReference type="NCBI Taxonomy" id="1104152"/>
    <lineage>
        <taxon>Eukaryota</taxon>
        <taxon>Fungi</taxon>
        <taxon>Dikarya</taxon>
        <taxon>Ascomycota</taxon>
        <taxon>Pezizomycotina</taxon>
        <taxon>Leotiomycetes</taxon>
        <taxon>Helotiales</taxon>
        <taxon>Helotiaceae</taxon>
        <taxon>Glarea</taxon>
    </lineage>
</organism>
<reference evidence="1 2" key="1">
    <citation type="journal article" date="2012" name="Eukaryot. Cell">
        <title>Genome sequence of the fungus Glarea lozoyensis: the first genome sequence of a species from the Helotiaceae family.</title>
        <authorList>
            <person name="Youssar L."/>
            <person name="Gruening B.A."/>
            <person name="Erxleben A."/>
            <person name="Guenther S."/>
            <person name="Huettel W."/>
        </authorList>
    </citation>
    <scope>NUCLEOTIDE SEQUENCE [LARGE SCALE GENOMIC DNA]</scope>
    <source>
        <strain evidence="2">ATCC 74030 / MF5533</strain>
    </source>
</reference>
<protein>
    <recommendedName>
        <fullName evidence="3">P-loop containing nucleoside triphosphate hydrolase</fullName>
    </recommendedName>
</protein>
<comment type="caution">
    <text evidence="1">The sequence shown here is derived from an EMBL/GenBank/DDBJ whole genome shotgun (WGS) entry which is preliminary data.</text>
</comment>
<dbReference type="InParanoid" id="H0EWX3"/>
<dbReference type="HOGENOM" id="CLU_499706_0_0_1"/>
<sequence>MTYCGHCWNRVGPHRSGKLGPGGIPHEKTDQAIADKLRATLEACSDDLEQQELFRMDENTAWFGVVKDESEDSIFYDYGRYADIMTEISQVTNPRQRQGAQHNRFPGLVSFVGETGAGKSTLVKVLIELSESGEGFQTPIVGSNKHQDVPTSGDVHLYTDPETYLSETPIFYADCEGLAGGEREPKGARSKLLNRMAGNNKGAQRSHTTKSFEQSLVFVLKNPRVIENVIEKLIEWAAAALEMSSNQPVLPHAVIALNASELNIDQEQWDTKISTSWLMNSVQSSLTSNVLFKKHTQIWRNRGRQINTVEDLLLSYYSTVTVVRIPANGRPKLMKDQVEKLYGQIMKSTEAARKSKRDLRMLLDGGELQTYLQFAFDHFSSNLDQAFDFVQASFIYNPIPSDFAGNILKLAVGMMERWEHELDGKAIFTELSHMVASCIMLDSARNKTRGSAELIFPEYVDSCDNALEDFCDRYWPCEYVMKVKTKRGKEVGGRCVNVRSGHGSKGHQFKNGKVIAVGNYESSFSAESFQEVFRYLVTSRGAKKN</sequence>
<dbReference type="SUPFAM" id="SSF52540">
    <property type="entry name" value="P-loop containing nucleoside triphosphate hydrolases"/>
    <property type="match status" value="2"/>
</dbReference>
<evidence type="ECO:0000313" key="2">
    <source>
        <dbReference type="Proteomes" id="UP000005446"/>
    </source>
</evidence>
<keyword evidence="2" id="KW-1185">Reference proteome</keyword>
<dbReference type="InterPro" id="IPR027417">
    <property type="entry name" value="P-loop_NTPase"/>
</dbReference>
<accession>H0EWX3</accession>
<dbReference type="EMBL" id="AGUE01000214">
    <property type="protein sequence ID" value="EHK96973.1"/>
    <property type="molecule type" value="Genomic_DNA"/>
</dbReference>
<name>H0EWX3_GLAL7</name>
<evidence type="ECO:0008006" key="3">
    <source>
        <dbReference type="Google" id="ProtNLM"/>
    </source>
</evidence>
<gene>
    <name evidence="1" type="ORF">M7I_7298</name>
</gene>
<dbReference type="AlphaFoldDB" id="H0EWX3"/>
<dbReference type="OrthoDB" id="194358at2759"/>
<proteinExistence type="predicted"/>
<dbReference type="Proteomes" id="UP000005446">
    <property type="component" value="Unassembled WGS sequence"/>
</dbReference>
<evidence type="ECO:0000313" key="1">
    <source>
        <dbReference type="EMBL" id="EHK96973.1"/>
    </source>
</evidence>